<evidence type="ECO:0000256" key="1">
    <source>
        <dbReference type="SAM" id="MobiDB-lite"/>
    </source>
</evidence>
<accession>A0A382BI41</accession>
<name>A0A382BI41_9ZZZZ</name>
<organism evidence="2">
    <name type="scientific">marine metagenome</name>
    <dbReference type="NCBI Taxonomy" id="408172"/>
    <lineage>
        <taxon>unclassified sequences</taxon>
        <taxon>metagenomes</taxon>
        <taxon>ecological metagenomes</taxon>
    </lineage>
</organism>
<feature type="region of interest" description="Disordered" evidence="1">
    <location>
        <begin position="68"/>
        <end position="89"/>
    </location>
</feature>
<reference evidence="2" key="1">
    <citation type="submission" date="2018-05" db="EMBL/GenBank/DDBJ databases">
        <authorList>
            <person name="Lanie J.A."/>
            <person name="Ng W.-L."/>
            <person name="Kazmierczak K.M."/>
            <person name="Andrzejewski T.M."/>
            <person name="Davidsen T.M."/>
            <person name="Wayne K.J."/>
            <person name="Tettelin H."/>
            <person name="Glass J.I."/>
            <person name="Rusch D."/>
            <person name="Podicherti R."/>
            <person name="Tsui H.-C.T."/>
            <person name="Winkler M.E."/>
        </authorList>
    </citation>
    <scope>NUCLEOTIDE SEQUENCE</scope>
</reference>
<evidence type="ECO:0000313" key="2">
    <source>
        <dbReference type="EMBL" id="SVB13171.1"/>
    </source>
</evidence>
<sequence>MKMSEQEVHLIHDLWDVVKSYSNNKDHEILCEELFEKFDNNGFVIEDNVRELRGYDGIMDDVLKNMYSEEDDYDDEEYLDGEDPETYDY</sequence>
<gene>
    <name evidence="2" type="ORF">METZ01_LOCUS166025</name>
</gene>
<dbReference type="AlphaFoldDB" id="A0A382BI41"/>
<protein>
    <submittedName>
        <fullName evidence="2">Uncharacterized protein</fullName>
    </submittedName>
</protein>
<proteinExistence type="predicted"/>
<dbReference type="EMBL" id="UINC01029811">
    <property type="protein sequence ID" value="SVB13171.1"/>
    <property type="molecule type" value="Genomic_DNA"/>
</dbReference>